<dbReference type="GeneID" id="20229577"/>
<sequence length="365" mass="42090">AEFAQQMAAAHEHFSKEIQSVISSFRRRNYELKKERPVDTESTVFKAWETLLNVSEMDAQAHLDAASLLIKNVYQPLEAVAEHKRSQAQRICSFRENFETILHKSDTKVNSCYREAHKSYNDSSNGVKDLAKCDVYTAHNDYVLQLRAANRLVEEFQSAVPQVLEELEEIYIDTSNTVNVAIESLALLLLTKANEQHRRFDDLLCICRQVNPQLDISYFVKFIAQDIPTHQLSYHNFQPADPNSEIFKSCFLYFQLSMQNQLIFDRGTENSLKEQRLVLQREGIGLASYMKQNQDTTNTLINVCQRNLANHQYAKVYETQEDLCRKRNEIRVASMQLSAIRAQVSLIVYNSLLTSQITLHSSFCT</sequence>
<feature type="non-terminal residue" evidence="1">
    <location>
        <position position="1"/>
    </location>
</feature>
<dbReference type="InterPro" id="IPR027267">
    <property type="entry name" value="AH/BAR_dom_sf"/>
</dbReference>
<accession>V4B3W8</accession>
<dbReference type="RefSeq" id="XP_009043663.1">
    <property type="nucleotide sequence ID" value="XM_009045415.1"/>
</dbReference>
<protein>
    <recommendedName>
        <fullName evidence="3">F-BAR domain-containing protein</fullName>
    </recommendedName>
</protein>
<dbReference type="CTD" id="20229577"/>
<dbReference type="EMBL" id="KB199650">
    <property type="protein sequence ID" value="ESP05118.1"/>
    <property type="molecule type" value="Genomic_DNA"/>
</dbReference>
<dbReference type="AlphaFoldDB" id="V4B3W8"/>
<evidence type="ECO:0008006" key="3">
    <source>
        <dbReference type="Google" id="ProtNLM"/>
    </source>
</evidence>
<dbReference type="Proteomes" id="UP000030746">
    <property type="component" value="Unassembled WGS sequence"/>
</dbReference>
<dbReference type="OMA" id="FAHREAY"/>
<proteinExistence type="predicted"/>
<dbReference type="KEGG" id="lgi:LOTGIDRAFT_102170"/>
<name>V4B3W8_LOTGI</name>
<organism evidence="1 2">
    <name type="scientific">Lottia gigantea</name>
    <name type="common">Giant owl limpet</name>
    <dbReference type="NCBI Taxonomy" id="225164"/>
    <lineage>
        <taxon>Eukaryota</taxon>
        <taxon>Metazoa</taxon>
        <taxon>Spiralia</taxon>
        <taxon>Lophotrochozoa</taxon>
        <taxon>Mollusca</taxon>
        <taxon>Gastropoda</taxon>
        <taxon>Patellogastropoda</taxon>
        <taxon>Lottioidea</taxon>
        <taxon>Lottiidae</taxon>
        <taxon>Lottia</taxon>
    </lineage>
</organism>
<evidence type="ECO:0000313" key="1">
    <source>
        <dbReference type="EMBL" id="ESP05118.1"/>
    </source>
</evidence>
<gene>
    <name evidence="1" type="ORF">LOTGIDRAFT_102170</name>
</gene>
<keyword evidence="2" id="KW-1185">Reference proteome</keyword>
<reference evidence="1 2" key="1">
    <citation type="journal article" date="2013" name="Nature">
        <title>Insights into bilaterian evolution from three spiralian genomes.</title>
        <authorList>
            <person name="Simakov O."/>
            <person name="Marletaz F."/>
            <person name="Cho S.J."/>
            <person name="Edsinger-Gonzales E."/>
            <person name="Havlak P."/>
            <person name="Hellsten U."/>
            <person name="Kuo D.H."/>
            <person name="Larsson T."/>
            <person name="Lv J."/>
            <person name="Arendt D."/>
            <person name="Savage R."/>
            <person name="Osoegawa K."/>
            <person name="de Jong P."/>
            <person name="Grimwood J."/>
            <person name="Chapman J.A."/>
            <person name="Shapiro H."/>
            <person name="Aerts A."/>
            <person name="Otillar R.P."/>
            <person name="Terry A.Y."/>
            <person name="Boore J.L."/>
            <person name="Grigoriev I.V."/>
            <person name="Lindberg D.R."/>
            <person name="Seaver E.C."/>
            <person name="Weisblat D.A."/>
            <person name="Putnam N.H."/>
            <person name="Rokhsar D.S."/>
        </authorList>
    </citation>
    <scope>NUCLEOTIDE SEQUENCE [LARGE SCALE GENOMIC DNA]</scope>
</reference>
<dbReference type="SUPFAM" id="SSF103657">
    <property type="entry name" value="BAR/IMD domain-like"/>
    <property type="match status" value="1"/>
</dbReference>
<dbReference type="STRING" id="225164.V4B3W8"/>
<evidence type="ECO:0000313" key="2">
    <source>
        <dbReference type="Proteomes" id="UP000030746"/>
    </source>
</evidence>
<dbReference type="Gene3D" id="1.20.1270.60">
    <property type="entry name" value="Arfaptin homology (AH) domain/BAR domain"/>
    <property type="match status" value="1"/>
</dbReference>
<dbReference type="OrthoDB" id="6250593at2759"/>
<dbReference type="HOGENOM" id="CLU_759868_0_0_1"/>